<dbReference type="Gene3D" id="2.40.50.90">
    <property type="match status" value="1"/>
</dbReference>
<dbReference type="InterPro" id="IPR016071">
    <property type="entry name" value="Staphylococal_nuclease_OB-fold"/>
</dbReference>
<keyword evidence="2" id="KW-0614">Plasmid</keyword>
<organism evidence="2 3">
    <name type="scientific">Lysinibacillus irui</name>
    <dbReference type="NCBI Taxonomy" id="2998077"/>
    <lineage>
        <taxon>Bacteria</taxon>
        <taxon>Bacillati</taxon>
        <taxon>Bacillota</taxon>
        <taxon>Bacilli</taxon>
        <taxon>Bacillales</taxon>
        <taxon>Bacillaceae</taxon>
        <taxon>Lysinibacillus</taxon>
    </lineage>
</organism>
<dbReference type="KEGG" id="liu:OU989_22575"/>
<evidence type="ECO:0000313" key="3">
    <source>
        <dbReference type="Proteomes" id="UP001219585"/>
    </source>
</evidence>
<dbReference type="Proteomes" id="UP001219585">
    <property type="component" value="Plasmid unnamed"/>
</dbReference>
<proteinExistence type="predicted"/>
<dbReference type="InterPro" id="IPR035437">
    <property type="entry name" value="SNase_OB-fold_sf"/>
</dbReference>
<dbReference type="AlphaFoldDB" id="A0AAJ5UYC4"/>
<evidence type="ECO:0000259" key="1">
    <source>
        <dbReference type="PROSITE" id="PS50830"/>
    </source>
</evidence>
<dbReference type="RefSeq" id="WP_274797529.1">
    <property type="nucleotide sequence ID" value="NZ_CP113528.1"/>
</dbReference>
<protein>
    <submittedName>
        <fullName evidence="2">Thermonuclease family protein</fullName>
    </submittedName>
</protein>
<dbReference type="SUPFAM" id="SSF50199">
    <property type="entry name" value="Staphylococcal nuclease"/>
    <property type="match status" value="1"/>
</dbReference>
<dbReference type="Pfam" id="PF00565">
    <property type="entry name" value="SNase"/>
    <property type="match status" value="1"/>
</dbReference>
<sequence>MKRQVTILFLAILILPGCQTPDYGSEKESTEVFETSSGTEVATLNGYVVEVTEDNIIRIKVPKRGEMIQKGLQVNEEGVVKVALASVQLPTGNLPLSEEANAVLKNLLLNKEISLDVLGETAAPGQNSALKEVQGYIHLKDTDTSIQEILIENGLAIIDKNAPFIKSYMPELEKIQSAAQNNSIGVWAIDGFVDLSNTIGGKFTNVINVNEDEIKSILNDIQKKGKELEISIFN</sequence>
<accession>A0AAJ5UYC4</accession>
<feature type="domain" description="TNase-like" evidence="1">
    <location>
        <begin position="42"/>
        <end position="189"/>
    </location>
</feature>
<name>A0AAJ5UYC4_9BACI</name>
<dbReference type="EMBL" id="CP113528">
    <property type="protein sequence ID" value="WDV09312.1"/>
    <property type="molecule type" value="Genomic_DNA"/>
</dbReference>
<dbReference type="SMART" id="SM00318">
    <property type="entry name" value="SNc"/>
    <property type="match status" value="1"/>
</dbReference>
<geneLocation type="plasmid" evidence="2 3">
    <name>unnamed</name>
</geneLocation>
<reference evidence="2" key="1">
    <citation type="submission" date="2022-11" db="EMBL/GenBank/DDBJ databases">
        <title>Lysinibacillus irui.</title>
        <authorList>
            <person name="Akintayo S.O."/>
        </authorList>
    </citation>
    <scope>NUCLEOTIDE SEQUENCE</scope>
    <source>
        <strain evidence="2">IRB4-01</strain>
        <plasmid evidence="2">unnamed</plasmid>
    </source>
</reference>
<gene>
    <name evidence="2" type="ORF">OU989_22575</name>
</gene>
<dbReference type="PROSITE" id="PS50830">
    <property type="entry name" value="TNASE_3"/>
    <property type="match status" value="1"/>
</dbReference>
<evidence type="ECO:0000313" key="2">
    <source>
        <dbReference type="EMBL" id="WDV09312.1"/>
    </source>
</evidence>